<feature type="transmembrane region" description="Helical" evidence="1">
    <location>
        <begin position="250"/>
        <end position="267"/>
    </location>
</feature>
<feature type="transmembrane region" description="Helical" evidence="1">
    <location>
        <begin position="160"/>
        <end position="182"/>
    </location>
</feature>
<dbReference type="Proteomes" id="UP001152888">
    <property type="component" value="Unassembled WGS sequence"/>
</dbReference>
<dbReference type="OrthoDB" id="6690726at2759"/>
<evidence type="ECO:0000313" key="3">
    <source>
        <dbReference type="Proteomes" id="UP001152888"/>
    </source>
</evidence>
<accession>A0A9P0PY00</accession>
<proteinExistence type="predicted"/>
<reference evidence="2" key="1">
    <citation type="submission" date="2022-03" db="EMBL/GenBank/DDBJ databases">
        <authorList>
            <person name="Sayadi A."/>
        </authorList>
    </citation>
    <scope>NUCLEOTIDE SEQUENCE</scope>
</reference>
<feature type="transmembrane region" description="Helical" evidence="1">
    <location>
        <begin position="220"/>
        <end position="238"/>
    </location>
</feature>
<keyword evidence="1" id="KW-0472">Membrane</keyword>
<evidence type="ECO:0008006" key="4">
    <source>
        <dbReference type="Google" id="ProtNLM"/>
    </source>
</evidence>
<gene>
    <name evidence="2" type="ORF">ACAOBT_LOCUS26952</name>
</gene>
<organism evidence="2 3">
    <name type="scientific">Acanthoscelides obtectus</name>
    <name type="common">Bean weevil</name>
    <name type="synonym">Bruchus obtectus</name>
    <dbReference type="NCBI Taxonomy" id="200917"/>
    <lineage>
        <taxon>Eukaryota</taxon>
        <taxon>Metazoa</taxon>
        <taxon>Ecdysozoa</taxon>
        <taxon>Arthropoda</taxon>
        <taxon>Hexapoda</taxon>
        <taxon>Insecta</taxon>
        <taxon>Pterygota</taxon>
        <taxon>Neoptera</taxon>
        <taxon>Endopterygota</taxon>
        <taxon>Coleoptera</taxon>
        <taxon>Polyphaga</taxon>
        <taxon>Cucujiformia</taxon>
        <taxon>Chrysomeloidea</taxon>
        <taxon>Chrysomelidae</taxon>
        <taxon>Bruchinae</taxon>
        <taxon>Bruchini</taxon>
        <taxon>Acanthoscelides</taxon>
    </lineage>
</organism>
<dbReference type="EMBL" id="CAKOFQ010007508">
    <property type="protein sequence ID" value="CAH2002732.1"/>
    <property type="molecule type" value="Genomic_DNA"/>
</dbReference>
<keyword evidence="3" id="KW-1185">Reference proteome</keyword>
<evidence type="ECO:0000313" key="2">
    <source>
        <dbReference type="EMBL" id="CAH2002732.1"/>
    </source>
</evidence>
<sequence length="338" mass="39357">MQLLVDMDERFWKIEECRNKEVKAECLQKVKILKIKYRSYVTFLFSCGLSYFYGRLIENRFMNLSFLKPKKDQCGLCKCYREGSEEVKANLEKEYLAHILEKETVREIKNSCKEKAKNDTKVLHLISNKTAVEDNLIFESYLPEGVPFWVMFLWMHIPSYGLSLLDITIDCTVFSIMSLTAIQFKLLAYEMQNIFAEATDYFTIKDNFKTLLNDTLSTMMLMYLGMVILILCLEMYYIMTMDSFQEIARAFFYAALIFFEFLICYCVPSQDRWYEHVGSTAPYGKAMVLLQGKSQMSVMLTAGGFLNMDLQTGLATLKTMVSYSMFLKTMAGLEDDMK</sequence>
<keyword evidence="1" id="KW-0812">Transmembrane</keyword>
<evidence type="ECO:0000256" key="1">
    <source>
        <dbReference type="SAM" id="Phobius"/>
    </source>
</evidence>
<name>A0A9P0PY00_ACAOB</name>
<feature type="transmembrane region" description="Helical" evidence="1">
    <location>
        <begin position="37"/>
        <end position="54"/>
    </location>
</feature>
<protein>
    <recommendedName>
        <fullName evidence="4">Odorant receptor</fullName>
    </recommendedName>
</protein>
<comment type="caution">
    <text evidence="2">The sequence shown here is derived from an EMBL/GenBank/DDBJ whole genome shotgun (WGS) entry which is preliminary data.</text>
</comment>
<keyword evidence="1" id="KW-1133">Transmembrane helix</keyword>
<dbReference type="AlphaFoldDB" id="A0A9P0PY00"/>